<dbReference type="NCBIfam" id="NF004051">
    <property type="entry name" value="PRK05571.1"/>
    <property type="match status" value="1"/>
</dbReference>
<comment type="caution">
    <text evidence="2">The sequence shown here is derived from an EMBL/GenBank/DDBJ whole genome shotgun (WGS) entry which is preliminary data.</text>
</comment>
<proteinExistence type="inferred from homology"/>
<dbReference type="PANTHER" id="PTHR30345:SF0">
    <property type="entry name" value="DNA DAMAGE-REPAIR_TOLERATION PROTEIN DRT102"/>
    <property type="match status" value="1"/>
</dbReference>
<evidence type="ECO:0000256" key="1">
    <source>
        <dbReference type="ARBA" id="ARBA00008754"/>
    </source>
</evidence>
<evidence type="ECO:0000313" key="2">
    <source>
        <dbReference type="EMBL" id="MBP0461013.1"/>
    </source>
</evidence>
<keyword evidence="3" id="KW-1185">Reference proteome</keyword>
<dbReference type="GO" id="GO:0004751">
    <property type="term" value="F:ribose-5-phosphate isomerase activity"/>
    <property type="evidence" value="ECO:0007669"/>
    <property type="project" value="TreeGrafter"/>
</dbReference>
<dbReference type="GO" id="GO:0009052">
    <property type="term" value="P:pentose-phosphate shunt, non-oxidative branch"/>
    <property type="evidence" value="ECO:0007669"/>
    <property type="project" value="TreeGrafter"/>
</dbReference>
<dbReference type="SUPFAM" id="SSF89623">
    <property type="entry name" value="Ribose/Galactose isomerase RpiB/AlsB"/>
    <property type="match status" value="1"/>
</dbReference>
<dbReference type="PANTHER" id="PTHR30345">
    <property type="entry name" value="RIBOSE-5-PHOSPHATE ISOMERASE B"/>
    <property type="match status" value="1"/>
</dbReference>
<sequence>MRIAITADHNGVALRARLVEWLAAEGHTVDDRGGAPDAASVVDYPALCADACAEVVAGRADRALVLGGSGLGETVACNKIHGIRAGLCHDVWSAGISRGNNDANVLVLAAKTLAPRAAEEVVATWLTTPFKGGVHARRVAQIAALERGDPLP</sequence>
<dbReference type="AlphaFoldDB" id="A0A940MM97"/>
<accession>A0A940MM97</accession>
<dbReference type="EMBL" id="JAGIQL010000150">
    <property type="protein sequence ID" value="MBP0461013.1"/>
    <property type="molecule type" value="Genomic_DNA"/>
</dbReference>
<dbReference type="PIRSF" id="PIRSF005384">
    <property type="entry name" value="RpiB_LacA_B"/>
    <property type="match status" value="1"/>
</dbReference>
<reference evidence="2" key="1">
    <citation type="submission" date="2021-03" db="EMBL/GenBank/DDBJ databases">
        <title>Whole genome sequence of Streptomyces bomunensis MMS17-BM035.</title>
        <authorList>
            <person name="Lee J.H."/>
        </authorList>
    </citation>
    <scope>NUCLEOTIDE SEQUENCE</scope>
    <source>
        <strain evidence="2">MMS17-BM035</strain>
    </source>
</reference>
<evidence type="ECO:0000313" key="3">
    <source>
        <dbReference type="Proteomes" id="UP000670475"/>
    </source>
</evidence>
<dbReference type="Pfam" id="PF02502">
    <property type="entry name" value="LacAB_rpiB"/>
    <property type="match status" value="1"/>
</dbReference>
<protein>
    <submittedName>
        <fullName evidence="2">RpiB/LacA/LacB family sugar-phosphate isomerase</fullName>
    </submittedName>
</protein>
<comment type="similarity">
    <text evidence="1">Belongs to the LacAB/RpiB family.</text>
</comment>
<dbReference type="InterPro" id="IPR003500">
    <property type="entry name" value="RpiB_LacA_LacB"/>
</dbReference>
<name>A0A940MM97_9ACTN</name>
<dbReference type="RefSeq" id="WP_209343908.1">
    <property type="nucleotide sequence ID" value="NZ_JAGIQL010000150.1"/>
</dbReference>
<dbReference type="Gene3D" id="3.40.1400.10">
    <property type="entry name" value="Sugar-phosphate isomerase, RpiB/LacA/LacB"/>
    <property type="match status" value="1"/>
</dbReference>
<dbReference type="NCBIfam" id="TIGR00689">
    <property type="entry name" value="rpiB_lacA_lacB"/>
    <property type="match status" value="1"/>
</dbReference>
<gene>
    <name evidence="2" type="ORF">JFN87_26620</name>
</gene>
<keyword evidence="2" id="KW-0413">Isomerase</keyword>
<dbReference type="Proteomes" id="UP000670475">
    <property type="component" value="Unassembled WGS sequence"/>
</dbReference>
<dbReference type="InterPro" id="IPR036569">
    <property type="entry name" value="RpiB_LacA_LacB_sf"/>
</dbReference>
<dbReference type="GO" id="GO:0019316">
    <property type="term" value="P:D-allose catabolic process"/>
    <property type="evidence" value="ECO:0007669"/>
    <property type="project" value="TreeGrafter"/>
</dbReference>
<organism evidence="2 3">
    <name type="scientific">Streptomyces montanisoli</name>
    <dbReference type="NCBI Taxonomy" id="2798581"/>
    <lineage>
        <taxon>Bacteria</taxon>
        <taxon>Bacillati</taxon>
        <taxon>Actinomycetota</taxon>
        <taxon>Actinomycetes</taxon>
        <taxon>Kitasatosporales</taxon>
        <taxon>Streptomycetaceae</taxon>
        <taxon>Streptomyces</taxon>
    </lineage>
</organism>